<dbReference type="Gene3D" id="3.30.70.100">
    <property type="match status" value="1"/>
</dbReference>
<proteinExistence type="predicted"/>
<dbReference type="EMBL" id="CP015079">
    <property type="protein sequence ID" value="ANH38607.1"/>
    <property type="molecule type" value="Genomic_DNA"/>
</dbReference>
<dbReference type="PATRIC" id="fig|1300347.3.peg.2177"/>
<dbReference type="Proteomes" id="UP000077868">
    <property type="component" value="Chromosome"/>
</dbReference>
<keyword evidence="2" id="KW-1185">Reference proteome</keyword>
<name>A0A1A9GJU5_9ACTN</name>
<dbReference type="RefSeq" id="WP_068109322.1">
    <property type="nucleotide sequence ID" value="NZ_CP015079.1"/>
</dbReference>
<dbReference type="STRING" id="1300347.I601_2182"/>
<reference evidence="1 2" key="1">
    <citation type="submission" date="2016-03" db="EMBL/GenBank/DDBJ databases">
        <title>Complete genome sequence of a soil Actinobacterium, Nocardioides dokdonensis FR1436.</title>
        <authorList>
            <person name="Kwon S.-K."/>
            <person name="Kim K."/>
            <person name="Kim J.F."/>
        </authorList>
    </citation>
    <scope>NUCLEOTIDE SEQUENCE [LARGE SCALE GENOMIC DNA]</scope>
    <source>
        <strain evidence="1 2">FR1436</strain>
    </source>
</reference>
<evidence type="ECO:0000313" key="1">
    <source>
        <dbReference type="EMBL" id="ANH38607.1"/>
    </source>
</evidence>
<dbReference type="KEGG" id="ndk:I601_2182"/>
<dbReference type="OrthoDB" id="4838347at2"/>
<evidence type="ECO:0000313" key="2">
    <source>
        <dbReference type="Proteomes" id="UP000077868"/>
    </source>
</evidence>
<accession>A0A1A9GJU5</accession>
<dbReference type="AlphaFoldDB" id="A0A1A9GJU5"/>
<gene>
    <name evidence="1" type="ORF">I601_2182</name>
</gene>
<organism evidence="1 2">
    <name type="scientific">Nocardioides dokdonensis FR1436</name>
    <dbReference type="NCBI Taxonomy" id="1300347"/>
    <lineage>
        <taxon>Bacteria</taxon>
        <taxon>Bacillati</taxon>
        <taxon>Actinomycetota</taxon>
        <taxon>Actinomycetes</taxon>
        <taxon>Propionibacteriales</taxon>
        <taxon>Nocardioidaceae</taxon>
        <taxon>Nocardioides</taxon>
    </lineage>
</organism>
<protein>
    <submittedName>
        <fullName evidence="1">Uncharacterized protein</fullName>
    </submittedName>
</protein>
<sequence>MKGLTVRWSLTDAREGVGAELATYVETTSHAKFTGQSGLCFKTWRMVPGQWFEGCYVFATDEARTAFQETFTAGAADAPGSVIVGSAPVLIEACEIVAVAEGWDGFTPTARDEG</sequence>